<feature type="domain" description="FAD dependent oxidoreductase" evidence="6">
    <location>
        <begin position="333"/>
        <end position="652"/>
    </location>
</feature>
<sequence>MATTTSTTTTTTSRAPVVAAAESTASIETKRLAVSDHEYAGLDQEWRSLWNEYGSSMVRADEVTIEQYRLDPAKYSFTYPTYPGPDVFHVEDRSVPVTHPSGEIAVRVYSPEGPGPFPVHLNFHGGGWVLGGLKSEAAWCRHICNKSNIKVIDVDYRMGPEFRFPAAIYDCWDATIANAASLNIDPSSVSFGGLSAGGHMSAVLAHFARDEAVDIKLHLMIVPATDMRYCSTKIGKLTPENCPYESARLFADLPWGPLGREQWFLKYWLGDDADEQDRILNEEWIMTPVLAPRMSGLSPAHIVTAEFDLERDEGEAYGRMLEQAGNQVTMKRAGIIGLDVALVLAERGYGKNITVIAEHLPGDTAVDYTSPWAGCNFSAISGSDANALRWDKLGYSHLSKLASDRPEETFVRRTESIELWDEDVPHHKIKEMSEYLEDFRVLPQDELPKGVKFAIGFTTLTINAPLHMQFLQRKLQDRYGVQFVRQKLPSIQAAFSNPATRIVFNCTGNAARTLAGVEDAKCYPTRGQVLLTRAPHVQTNIMRHGKGYETYVIPRPDSNGNVVLGGFMQKGVDDGSTYSYETESIVDRTTKLSPELGQSEYEVLASFAGMRPSREGGARVERDEVAVAGQKRLLVHNYGAGGTGFQAGYGMAVDAVKSVEDVLRELRGASPRPRL</sequence>
<dbReference type="InterPro" id="IPR029058">
    <property type="entry name" value="AB_hydrolase_fold"/>
</dbReference>
<dbReference type="InterPro" id="IPR006076">
    <property type="entry name" value="FAD-dep_OxRdtase"/>
</dbReference>
<comment type="similarity">
    <text evidence="2">Belongs to the DAMOX/DASOX family.</text>
</comment>
<dbReference type="PROSITE" id="PS00677">
    <property type="entry name" value="DAO"/>
    <property type="match status" value="1"/>
</dbReference>
<dbReference type="InterPro" id="IPR023209">
    <property type="entry name" value="DAO"/>
</dbReference>
<evidence type="ECO:0000256" key="1">
    <source>
        <dbReference type="ARBA" id="ARBA00001974"/>
    </source>
</evidence>
<dbReference type="EMBL" id="JAQHRD010000004">
    <property type="protein sequence ID" value="KAJ6441442.1"/>
    <property type="molecule type" value="Genomic_DNA"/>
</dbReference>
<keyword evidence="4" id="KW-0274">FAD</keyword>
<evidence type="ECO:0000256" key="2">
    <source>
        <dbReference type="ARBA" id="ARBA00006730"/>
    </source>
</evidence>
<dbReference type="Gene3D" id="3.40.50.720">
    <property type="entry name" value="NAD(P)-binding Rossmann-like Domain"/>
    <property type="match status" value="1"/>
</dbReference>
<proteinExistence type="inferred from homology"/>
<comment type="caution">
    <text evidence="8">The sequence shown here is derived from an EMBL/GenBank/DDBJ whole genome shotgun (WGS) entry which is preliminary data.</text>
</comment>
<feature type="domain" description="Alpha/beta hydrolase fold-3" evidence="7">
    <location>
        <begin position="121"/>
        <end position="332"/>
    </location>
</feature>
<dbReference type="Pfam" id="PF01266">
    <property type="entry name" value="DAO"/>
    <property type="match status" value="1"/>
</dbReference>
<gene>
    <name evidence="8" type="primary">DAO</name>
    <name evidence="8" type="ORF">O9K51_04992</name>
</gene>
<dbReference type="GO" id="GO:0019478">
    <property type="term" value="P:D-amino acid catabolic process"/>
    <property type="evidence" value="ECO:0007669"/>
    <property type="project" value="TreeGrafter"/>
</dbReference>
<dbReference type="InterPro" id="IPR006181">
    <property type="entry name" value="D-amino_acid_oxidase_CS"/>
</dbReference>
<dbReference type="Pfam" id="PF07859">
    <property type="entry name" value="Abhydrolase_3"/>
    <property type="match status" value="1"/>
</dbReference>
<evidence type="ECO:0000256" key="4">
    <source>
        <dbReference type="ARBA" id="ARBA00022827"/>
    </source>
</evidence>
<dbReference type="Gene3D" id="3.40.50.1820">
    <property type="entry name" value="alpha/beta hydrolase"/>
    <property type="match status" value="1"/>
</dbReference>
<dbReference type="InterPro" id="IPR013094">
    <property type="entry name" value="AB_hydrolase_3"/>
</dbReference>
<dbReference type="GO" id="GO:0016787">
    <property type="term" value="F:hydrolase activity"/>
    <property type="evidence" value="ECO:0007669"/>
    <property type="project" value="InterPro"/>
</dbReference>
<evidence type="ECO:0000313" key="8">
    <source>
        <dbReference type="EMBL" id="KAJ6441442.1"/>
    </source>
</evidence>
<reference evidence="8" key="1">
    <citation type="submission" date="2023-01" db="EMBL/GenBank/DDBJ databases">
        <title>The growth and conidiation of Purpureocillium lavendulum are regulated by nitrogen source and histone H3K14 acetylation.</title>
        <authorList>
            <person name="Tang P."/>
            <person name="Han J."/>
            <person name="Zhang C."/>
            <person name="Tang P."/>
            <person name="Qi F."/>
            <person name="Zhang K."/>
            <person name="Liang L."/>
        </authorList>
    </citation>
    <scope>NUCLEOTIDE SEQUENCE</scope>
    <source>
        <strain evidence="8">YMF1.00683</strain>
    </source>
</reference>
<dbReference type="GO" id="GO:0071949">
    <property type="term" value="F:FAD binding"/>
    <property type="evidence" value="ECO:0007669"/>
    <property type="project" value="InterPro"/>
</dbReference>
<evidence type="ECO:0000256" key="3">
    <source>
        <dbReference type="ARBA" id="ARBA00022630"/>
    </source>
</evidence>
<keyword evidence="9" id="KW-1185">Reference proteome</keyword>
<evidence type="ECO:0000256" key="5">
    <source>
        <dbReference type="ARBA" id="ARBA00023002"/>
    </source>
</evidence>
<comment type="cofactor">
    <cofactor evidence="1">
        <name>FAD</name>
        <dbReference type="ChEBI" id="CHEBI:57692"/>
    </cofactor>
</comment>
<keyword evidence="5" id="KW-0560">Oxidoreductase</keyword>
<protein>
    <submittedName>
        <fullName evidence="8">Esterase lipase</fullName>
    </submittedName>
</protein>
<evidence type="ECO:0000259" key="6">
    <source>
        <dbReference type="Pfam" id="PF01266"/>
    </source>
</evidence>
<organism evidence="8 9">
    <name type="scientific">Purpureocillium lavendulum</name>
    <dbReference type="NCBI Taxonomy" id="1247861"/>
    <lineage>
        <taxon>Eukaryota</taxon>
        <taxon>Fungi</taxon>
        <taxon>Dikarya</taxon>
        <taxon>Ascomycota</taxon>
        <taxon>Pezizomycotina</taxon>
        <taxon>Sordariomycetes</taxon>
        <taxon>Hypocreomycetidae</taxon>
        <taxon>Hypocreales</taxon>
        <taxon>Ophiocordycipitaceae</taxon>
        <taxon>Purpureocillium</taxon>
    </lineage>
</organism>
<dbReference type="GO" id="GO:0005737">
    <property type="term" value="C:cytoplasm"/>
    <property type="evidence" value="ECO:0007669"/>
    <property type="project" value="TreeGrafter"/>
</dbReference>
<dbReference type="Proteomes" id="UP001163105">
    <property type="component" value="Unassembled WGS sequence"/>
</dbReference>
<keyword evidence="3" id="KW-0285">Flavoprotein</keyword>
<dbReference type="GO" id="GO:0003884">
    <property type="term" value="F:D-amino-acid oxidase activity"/>
    <property type="evidence" value="ECO:0007669"/>
    <property type="project" value="InterPro"/>
</dbReference>
<evidence type="ECO:0000259" key="7">
    <source>
        <dbReference type="Pfam" id="PF07859"/>
    </source>
</evidence>
<name>A0AB34FQL3_9HYPO</name>
<dbReference type="PANTHER" id="PTHR11530">
    <property type="entry name" value="D-AMINO ACID OXIDASE"/>
    <property type="match status" value="1"/>
</dbReference>
<dbReference type="SUPFAM" id="SSF54373">
    <property type="entry name" value="FAD-linked reductases, C-terminal domain"/>
    <property type="match status" value="1"/>
</dbReference>
<dbReference type="SUPFAM" id="SSF53474">
    <property type="entry name" value="alpha/beta-Hydrolases"/>
    <property type="match status" value="1"/>
</dbReference>
<dbReference type="PANTHER" id="PTHR11530:SF11">
    <property type="entry name" value="D-ASPARTATE OXIDASE"/>
    <property type="match status" value="1"/>
</dbReference>
<evidence type="ECO:0000313" key="9">
    <source>
        <dbReference type="Proteomes" id="UP001163105"/>
    </source>
</evidence>
<dbReference type="AlphaFoldDB" id="A0AB34FQL3"/>
<accession>A0AB34FQL3</accession>
<dbReference type="SUPFAM" id="SSF51971">
    <property type="entry name" value="Nucleotide-binding domain"/>
    <property type="match status" value="1"/>
</dbReference>
<dbReference type="Gene3D" id="3.30.9.10">
    <property type="entry name" value="D-Amino Acid Oxidase, subunit A, domain 2"/>
    <property type="match status" value="1"/>
</dbReference>